<keyword evidence="1" id="KW-0812">Transmembrane</keyword>
<accession>A0ABT4W5Y9</accession>
<dbReference type="EMBL" id="JAQIIO010000008">
    <property type="protein sequence ID" value="MDA5095178.1"/>
    <property type="molecule type" value="Genomic_DNA"/>
</dbReference>
<dbReference type="Pfam" id="PF05751">
    <property type="entry name" value="FixH"/>
    <property type="match status" value="1"/>
</dbReference>
<protein>
    <submittedName>
        <fullName evidence="2">FixH family protein</fullName>
    </submittedName>
</protein>
<dbReference type="RefSeq" id="WP_271054888.1">
    <property type="nucleotide sequence ID" value="NZ_JAQIIO010000008.1"/>
</dbReference>
<gene>
    <name evidence="2" type="ORF">O2N63_13910</name>
</gene>
<evidence type="ECO:0000313" key="2">
    <source>
        <dbReference type="EMBL" id="MDA5095178.1"/>
    </source>
</evidence>
<keyword evidence="1" id="KW-0472">Membrane</keyword>
<dbReference type="PIRSF" id="PIRSF011386">
    <property type="entry name" value="FixH"/>
    <property type="match status" value="1"/>
</dbReference>
<dbReference type="Proteomes" id="UP001528040">
    <property type="component" value="Unassembled WGS sequence"/>
</dbReference>
<evidence type="ECO:0000256" key="1">
    <source>
        <dbReference type="SAM" id="Phobius"/>
    </source>
</evidence>
<evidence type="ECO:0000313" key="3">
    <source>
        <dbReference type="Proteomes" id="UP001528040"/>
    </source>
</evidence>
<name>A0ABT4W5Y9_9RHOB</name>
<dbReference type="InterPro" id="IPR008620">
    <property type="entry name" value="FixH"/>
</dbReference>
<organism evidence="2 3">
    <name type="scientific">Aliiroseovarius salicola</name>
    <dbReference type="NCBI Taxonomy" id="3009082"/>
    <lineage>
        <taxon>Bacteria</taxon>
        <taxon>Pseudomonadati</taxon>
        <taxon>Pseudomonadota</taxon>
        <taxon>Alphaproteobacteria</taxon>
        <taxon>Rhodobacterales</taxon>
        <taxon>Paracoccaceae</taxon>
        <taxon>Aliiroseovarius</taxon>
    </lineage>
</organism>
<keyword evidence="3" id="KW-1185">Reference proteome</keyword>
<reference evidence="2 3" key="1">
    <citation type="submission" date="2023-01" db="EMBL/GenBank/DDBJ databases">
        <authorList>
            <person name="Yoon J.-W."/>
        </authorList>
    </citation>
    <scope>NUCLEOTIDE SEQUENCE [LARGE SCALE GENOMIC DNA]</scope>
    <source>
        <strain evidence="2 3">KMU-50</strain>
    </source>
</reference>
<proteinExistence type="predicted"/>
<sequence length="161" mass="17636">MSDKTEKKEFELTGKHVLAITVSAFALIIGVNLFMAYSAIGTFPGLETDNSYVASQQFDQLKSAQVGLGWDVEAKVDGETLVLGIRDADGIPVEVKSIYAIFGRATHVKDDQEPAFSQSATGDYRANVGQLDFGNWNLRVNIQAMDGTAFQQRIPIYIARN</sequence>
<comment type="caution">
    <text evidence="2">The sequence shown here is derived from an EMBL/GenBank/DDBJ whole genome shotgun (WGS) entry which is preliminary data.</text>
</comment>
<dbReference type="InterPro" id="IPR018037">
    <property type="entry name" value="FixH_proteobacterial"/>
</dbReference>
<feature type="transmembrane region" description="Helical" evidence="1">
    <location>
        <begin position="17"/>
        <end position="40"/>
    </location>
</feature>
<keyword evidence="1" id="KW-1133">Transmembrane helix</keyword>